<comment type="caution">
    <text evidence="1">The sequence shown here is derived from an EMBL/GenBank/DDBJ whole genome shotgun (WGS) entry which is preliminary data.</text>
</comment>
<dbReference type="EMBL" id="PVWJ01000110">
    <property type="protein sequence ID" value="PSB01393.1"/>
    <property type="molecule type" value="Genomic_DNA"/>
</dbReference>
<reference evidence="1 2" key="1">
    <citation type="submission" date="2018-02" db="EMBL/GenBank/DDBJ databases">
        <authorList>
            <person name="Cohen D.B."/>
            <person name="Kent A.D."/>
        </authorList>
    </citation>
    <scope>NUCLEOTIDE SEQUENCE [LARGE SCALE GENOMIC DNA]</scope>
    <source>
        <strain evidence="1 2">CCAP 1448/3</strain>
    </source>
</reference>
<dbReference type="RefSeq" id="WP_106290141.1">
    <property type="nucleotide sequence ID" value="NZ_CAWNTC010000141.1"/>
</dbReference>
<proteinExistence type="predicted"/>
<name>A0A2T1BZU3_9CYAN</name>
<keyword evidence="2" id="KW-1185">Reference proteome</keyword>
<sequence length="69" mass="8303">MTIFQIESIYRNNGQDYSRFLVLDREVRLAARPIQMWKWFYFGYWGASTKRLVALQTPWISLTISRKLA</sequence>
<reference evidence="1 2" key="2">
    <citation type="submission" date="2018-03" db="EMBL/GenBank/DDBJ databases">
        <title>The ancient ancestry and fast evolution of plastids.</title>
        <authorList>
            <person name="Moore K.R."/>
            <person name="Magnabosco C."/>
            <person name="Momper L."/>
            <person name="Gold D.A."/>
            <person name="Bosak T."/>
            <person name="Fournier G.P."/>
        </authorList>
    </citation>
    <scope>NUCLEOTIDE SEQUENCE [LARGE SCALE GENOMIC DNA]</scope>
    <source>
        <strain evidence="1 2">CCAP 1448/3</strain>
    </source>
</reference>
<gene>
    <name evidence="1" type="ORF">C7B64_18565</name>
</gene>
<organism evidence="1 2">
    <name type="scientific">Merismopedia glauca CCAP 1448/3</name>
    <dbReference type="NCBI Taxonomy" id="1296344"/>
    <lineage>
        <taxon>Bacteria</taxon>
        <taxon>Bacillati</taxon>
        <taxon>Cyanobacteriota</taxon>
        <taxon>Cyanophyceae</taxon>
        <taxon>Synechococcales</taxon>
        <taxon>Merismopediaceae</taxon>
        <taxon>Merismopedia</taxon>
    </lineage>
</organism>
<accession>A0A2T1BZU3</accession>
<protein>
    <submittedName>
        <fullName evidence="1">Uncharacterized protein</fullName>
    </submittedName>
</protein>
<dbReference type="Proteomes" id="UP000238762">
    <property type="component" value="Unassembled WGS sequence"/>
</dbReference>
<evidence type="ECO:0000313" key="2">
    <source>
        <dbReference type="Proteomes" id="UP000238762"/>
    </source>
</evidence>
<evidence type="ECO:0000313" key="1">
    <source>
        <dbReference type="EMBL" id="PSB01393.1"/>
    </source>
</evidence>
<dbReference type="AlphaFoldDB" id="A0A2T1BZU3"/>